<dbReference type="Gene3D" id="1.10.10.10">
    <property type="entry name" value="Winged helix-like DNA-binding domain superfamily/Winged helix DNA-binding domain"/>
    <property type="match status" value="1"/>
</dbReference>
<dbReference type="EMBL" id="JAAVLX010000003">
    <property type="protein sequence ID" value="NOJ39700.1"/>
    <property type="molecule type" value="Genomic_DNA"/>
</dbReference>
<dbReference type="InterPro" id="IPR051797">
    <property type="entry name" value="TrmB-like"/>
</dbReference>
<organism evidence="3 4">
    <name type="scientific">Bradyrhizobium australiense</name>
    <dbReference type="NCBI Taxonomy" id="2721161"/>
    <lineage>
        <taxon>Bacteria</taxon>
        <taxon>Pseudomonadati</taxon>
        <taxon>Pseudomonadota</taxon>
        <taxon>Alphaproteobacteria</taxon>
        <taxon>Hyphomicrobiales</taxon>
        <taxon>Nitrobacteraceae</taxon>
        <taxon>Bradyrhizobium</taxon>
    </lineage>
</organism>
<comment type="caution">
    <text evidence="3">The sequence shown here is derived from an EMBL/GenBank/DDBJ whole genome shotgun (WGS) entry which is preliminary data.</text>
</comment>
<feature type="domain" description="Transcription regulator TrmB N-terminal" evidence="1">
    <location>
        <begin position="9"/>
        <end position="74"/>
    </location>
</feature>
<protein>
    <recommendedName>
        <fullName evidence="5">Transcription regulator TrmB N-terminal domain-containing protein</fullName>
    </recommendedName>
</protein>
<dbReference type="InterPro" id="IPR036388">
    <property type="entry name" value="WH-like_DNA-bd_sf"/>
</dbReference>
<dbReference type="Proteomes" id="UP000544122">
    <property type="component" value="Unassembled WGS sequence"/>
</dbReference>
<name>A0A7Y4GPP4_9BRAD</name>
<evidence type="ECO:0000259" key="1">
    <source>
        <dbReference type="Pfam" id="PF01978"/>
    </source>
</evidence>
<dbReference type="PANTHER" id="PTHR34293">
    <property type="entry name" value="HTH-TYPE TRANSCRIPTIONAL REGULATOR TRMBL2"/>
    <property type="match status" value="1"/>
</dbReference>
<evidence type="ECO:0008006" key="5">
    <source>
        <dbReference type="Google" id="ProtNLM"/>
    </source>
</evidence>
<dbReference type="PANTHER" id="PTHR34293:SF1">
    <property type="entry name" value="HTH-TYPE TRANSCRIPTIONAL REGULATOR TRMBL2"/>
    <property type="match status" value="1"/>
</dbReference>
<feature type="domain" description="DUF7436" evidence="2">
    <location>
        <begin position="121"/>
        <end position="267"/>
    </location>
</feature>
<accession>A0A7Y4GPP4</accession>
<reference evidence="3 4" key="1">
    <citation type="submission" date="2020-03" db="EMBL/GenBank/DDBJ databases">
        <title>Bradyrhizobium diversity isolated from nodules of Indigofera sp.</title>
        <authorList>
            <person name="Klepa M."/>
            <person name="Helene L."/>
            <person name="Hungria M."/>
        </authorList>
    </citation>
    <scope>NUCLEOTIDE SEQUENCE [LARGE SCALE GENOMIC DNA]</scope>
    <source>
        <strain evidence="3 4">WSM 1791</strain>
    </source>
</reference>
<evidence type="ECO:0000259" key="2">
    <source>
        <dbReference type="Pfam" id="PF24217"/>
    </source>
</evidence>
<gene>
    <name evidence="3" type="ORF">HCN58_08795</name>
</gene>
<dbReference type="Pfam" id="PF01978">
    <property type="entry name" value="TrmB"/>
    <property type="match status" value="1"/>
</dbReference>
<evidence type="ECO:0000313" key="4">
    <source>
        <dbReference type="Proteomes" id="UP000544122"/>
    </source>
</evidence>
<keyword evidence="4" id="KW-1185">Reference proteome</keyword>
<sequence>MRIPDSELLEEIGLTLYERKAIAALMVLGVADAASICRQGAIPTSKIYRAMEKLAQLGLAQVQPTRPKMYAALPVGTVVDRAVALVRERADRFSAAGEELRRFLTALTGSVRGRHPFVDLALGAESHVKRHLVQLADANSRILSYMESGDLAAIEQAIDAGFPILRRIARNAGERMVRHQVLFGFSYRTAPQLLAFLKRHRADIRNLTGIRYSGEVGHPFHVVDERIVILPLDHPFIPEGRFASLLIRDEELAKNLASGFEKLWRKAMRSLQEVNADPRQS</sequence>
<dbReference type="Pfam" id="PF24217">
    <property type="entry name" value="DUF7436"/>
    <property type="match status" value="1"/>
</dbReference>
<evidence type="ECO:0000313" key="3">
    <source>
        <dbReference type="EMBL" id="NOJ39700.1"/>
    </source>
</evidence>
<proteinExistence type="predicted"/>
<dbReference type="InterPro" id="IPR002831">
    <property type="entry name" value="Tscrpt_reg_TrmB_N"/>
</dbReference>
<dbReference type="InterPro" id="IPR055859">
    <property type="entry name" value="DUF7436"/>
</dbReference>
<dbReference type="RefSeq" id="WP_171578971.1">
    <property type="nucleotide sequence ID" value="NZ_JAAVLX010000003.1"/>
</dbReference>
<dbReference type="AlphaFoldDB" id="A0A7Y4GPP4"/>